<dbReference type="GO" id="GO:0070682">
    <property type="term" value="P:proteasome regulatory particle assembly"/>
    <property type="evidence" value="ECO:0007669"/>
    <property type="project" value="InterPro"/>
</dbReference>
<dbReference type="InterPro" id="IPR036034">
    <property type="entry name" value="PDZ_sf"/>
</dbReference>
<dbReference type="FunFam" id="2.30.42.10:FF:000107">
    <property type="entry name" value="26S proteasome non-ATPase regulatory subunit 9"/>
    <property type="match status" value="1"/>
</dbReference>
<dbReference type="eggNOG" id="KOG3129">
    <property type="taxonomic scope" value="Eukaryota"/>
</dbReference>
<feature type="domain" description="Nas2 N-terminal" evidence="4">
    <location>
        <begin position="39"/>
        <end position="116"/>
    </location>
</feature>
<dbReference type="Pfam" id="PF18265">
    <property type="entry name" value="Nas2_N"/>
    <property type="match status" value="1"/>
</dbReference>
<evidence type="ECO:0000259" key="3">
    <source>
        <dbReference type="Pfam" id="PF13180"/>
    </source>
</evidence>
<dbReference type="GO" id="GO:0005634">
    <property type="term" value="C:nucleus"/>
    <property type="evidence" value="ECO:0007669"/>
    <property type="project" value="TreeGrafter"/>
</dbReference>
<organism evidence="5 6">
    <name type="scientific">Candida orthopsilosis (strain 90-125)</name>
    <name type="common">Yeast</name>
    <dbReference type="NCBI Taxonomy" id="1136231"/>
    <lineage>
        <taxon>Eukaryota</taxon>
        <taxon>Fungi</taxon>
        <taxon>Dikarya</taxon>
        <taxon>Ascomycota</taxon>
        <taxon>Saccharomycotina</taxon>
        <taxon>Pichiomycetes</taxon>
        <taxon>Debaryomycetaceae</taxon>
        <taxon>Candida/Lodderomyces clade</taxon>
        <taxon>Candida</taxon>
    </lineage>
</organism>
<dbReference type="GO" id="GO:0005737">
    <property type="term" value="C:cytoplasm"/>
    <property type="evidence" value="ECO:0007669"/>
    <property type="project" value="TreeGrafter"/>
</dbReference>
<evidence type="ECO:0000256" key="1">
    <source>
        <dbReference type="ARBA" id="ARBA00023186"/>
    </source>
</evidence>
<keyword evidence="6" id="KW-1185">Reference proteome</keyword>
<dbReference type="Pfam" id="PF13180">
    <property type="entry name" value="PDZ_2"/>
    <property type="match status" value="1"/>
</dbReference>
<proteinExistence type="predicted"/>
<sequence>MTVDDHDVAGFQGLMKSLNLDSDQFQEYDQSKFSSYDFEQLSNLKLEIESQLRILFNLLQQKYGASMETNLVTADGFPRSDIDVVTIRLIRVQIIRLKNDYKELLKVLDSKMEEEFAKRKTELGDDQAQTEPRSNQQKPNIPFAQVKEVIAGGPAESAGLKERDLIVIFDNDIHALNHNKLSKLVERVRAKPGEKLQLTVKRNEETLNLILNTSVKWDGKGIGCRIVPV</sequence>
<dbReference type="EMBL" id="HE681719">
    <property type="protein sequence ID" value="CCG21227.1"/>
    <property type="molecule type" value="Genomic_DNA"/>
</dbReference>
<keyword evidence="1" id="KW-0143">Chaperone</keyword>
<dbReference type="PANTHER" id="PTHR12651">
    <property type="entry name" value="26S PROTEASOME NON-ATPASE REGULATORY SUBUNIT 9"/>
    <property type="match status" value="1"/>
</dbReference>
<dbReference type="KEGG" id="cot:CORT_0A08430"/>
<dbReference type="Gene3D" id="6.10.140.1710">
    <property type="match status" value="1"/>
</dbReference>
<dbReference type="Proteomes" id="UP000005018">
    <property type="component" value="Chromosome 1"/>
</dbReference>
<dbReference type="SUPFAM" id="SSF50156">
    <property type="entry name" value="PDZ domain-like"/>
    <property type="match status" value="1"/>
</dbReference>
<dbReference type="PANTHER" id="PTHR12651:SF1">
    <property type="entry name" value="26S PROTEASOME NON-ATPASE REGULATORY SUBUNIT 9"/>
    <property type="match status" value="1"/>
</dbReference>
<dbReference type="InterPro" id="IPR001478">
    <property type="entry name" value="PDZ"/>
</dbReference>
<evidence type="ECO:0000313" key="5">
    <source>
        <dbReference type="EMBL" id="CCG21227.1"/>
    </source>
</evidence>
<evidence type="ECO:0000256" key="2">
    <source>
        <dbReference type="ARBA" id="ARBA00068021"/>
    </source>
</evidence>
<protein>
    <recommendedName>
        <fullName evidence="2">Probable 26S proteasome regulatory subunit p27</fullName>
    </recommendedName>
</protein>
<dbReference type="OrthoDB" id="72325at2759"/>
<dbReference type="GeneID" id="14537957"/>
<gene>
    <name evidence="5" type="ORF">CORT_0A08430</name>
</gene>
<name>H8WYB2_CANO9</name>
<feature type="domain" description="PDZ" evidence="3">
    <location>
        <begin position="144"/>
        <end position="210"/>
    </location>
</feature>
<dbReference type="HOGENOM" id="CLU_073146_0_0_1"/>
<dbReference type="RefSeq" id="XP_003866666.1">
    <property type="nucleotide sequence ID" value="XM_003866618.1"/>
</dbReference>
<accession>H8WYB2</accession>
<dbReference type="InterPro" id="IPR035269">
    <property type="entry name" value="PSMD9"/>
</dbReference>
<dbReference type="AlphaFoldDB" id="H8WYB2"/>
<evidence type="ECO:0000259" key="4">
    <source>
        <dbReference type="Pfam" id="PF18265"/>
    </source>
</evidence>
<dbReference type="InterPro" id="IPR040815">
    <property type="entry name" value="Nas2_N"/>
</dbReference>
<dbReference type="Gene3D" id="2.30.42.10">
    <property type="match status" value="1"/>
</dbReference>
<reference evidence="5 6" key="1">
    <citation type="journal article" date="2012" name="PLoS ONE">
        <title>Sequence and analysis of the genome of the pathogenic yeast Candida orthopsilosis.</title>
        <authorList>
            <person name="Riccombeni A."/>
            <person name="Vidanes G."/>
            <person name="Proux-Wera E."/>
            <person name="Wolfe K.H."/>
            <person name="Butler G."/>
        </authorList>
    </citation>
    <scope>NUCLEOTIDE SEQUENCE [LARGE SCALE GENOMIC DNA]</scope>
    <source>
        <strain evidence="5 6">Co 90-125</strain>
    </source>
</reference>
<evidence type="ECO:0000313" key="6">
    <source>
        <dbReference type="Proteomes" id="UP000005018"/>
    </source>
</evidence>